<dbReference type="Proteomes" id="UP001165590">
    <property type="component" value="Unassembled WGS sequence"/>
</dbReference>
<dbReference type="EMBL" id="JAIFZO010000002">
    <property type="protein sequence ID" value="MCX4232034.1"/>
    <property type="molecule type" value="Genomic_DNA"/>
</dbReference>
<keyword evidence="2" id="KW-1185">Reference proteome</keyword>
<name>A0ABT3UWT9_9ACTN</name>
<reference evidence="1" key="1">
    <citation type="journal article" date="2022" name="bioRxiv">
        <title>Discovery and biosynthetic assessment of Streptomyces ortus sp nov. isolated from a deep-sea sponge.</title>
        <authorList>
            <person name="Williams S.E."/>
        </authorList>
    </citation>
    <scope>NUCLEOTIDE SEQUENCE</scope>
    <source>
        <strain evidence="1">A15ISP2-DRY2</strain>
    </source>
</reference>
<evidence type="ECO:0000313" key="2">
    <source>
        <dbReference type="Proteomes" id="UP001165590"/>
    </source>
</evidence>
<organism evidence="1 2">
    <name type="scientific">Streptomyces ortus</name>
    <dbReference type="NCBI Taxonomy" id="2867268"/>
    <lineage>
        <taxon>Bacteria</taxon>
        <taxon>Bacillati</taxon>
        <taxon>Actinomycetota</taxon>
        <taxon>Actinomycetes</taxon>
        <taxon>Kitasatosporales</taxon>
        <taxon>Streptomycetaceae</taxon>
        <taxon>Streptomyces</taxon>
    </lineage>
</organism>
<sequence length="104" mass="11526">MASTIYEEVIDELVQHHVRVGETEYGRIANPGFVVVVGPEGKARVSHMTPAPDLLDPDRISDDELAAERHRMVDAYAATLTAAGWRVDRRGPRSRHPYLLVGHG</sequence>
<proteinExistence type="predicted"/>
<comment type="caution">
    <text evidence="1">The sequence shown here is derived from an EMBL/GenBank/DDBJ whole genome shotgun (WGS) entry which is preliminary data.</text>
</comment>
<protein>
    <submittedName>
        <fullName evidence="1">Uncharacterized protein</fullName>
    </submittedName>
</protein>
<dbReference type="RefSeq" id="WP_267025137.1">
    <property type="nucleotide sequence ID" value="NZ_JAIFZO010000002.1"/>
</dbReference>
<gene>
    <name evidence="1" type="ORF">K3769_04410</name>
</gene>
<evidence type="ECO:0000313" key="1">
    <source>
        <dbReference type="EMBL" id="MCX4232034.1"/>
    </source>
</evidence>
<accession>A0ABT3UWT9</accession>